<comment type="subunit">
    <text evidence="9">Homodimer, forms a heterotetramer with a Cas2 homodimer.</text>
</comment>
<dbReference type="PANTHER" id="PTHR43219">
    <property type="entry name" value="CRISPR-ASSOCIATED ENDONUCLEASE CAS1"/>
    <property type="match status" value="1"/>
</dbReference>
<dbReference type="GO" id="GO:0051607">
    <property type="term" value="P:defense response to virus"/>
    <property type="evidence" value="ECO:0007669"/>
    <property type="project" value="UniProtKB-UniRule"/>
</dbReference>
<dbReference type="NCBIfam" id="TIGR00287">
    <property type="entry name" value="cas1"/>
    <property type="match status" value="1"/>
</dbReference>
<dbReference type="Pfam" id="PF01867">
    <property type="entry name" value="Cas_Cas1"/>
    <property type="match status" value="1"/>
</dbReference>
<keyword evidence="6 9" id="KW-0051">Antiviral defense</keyword>
<dbReference type="GO" id="GO:0003677">
    <property type="term" value="F:DNA binding"/>
    <property type="evidence" value="ECO:0007669"/>
    <property type="project" value="UniProtKB-KW"/>
</dbReference>
<comment type="cofactor">
    <cofactor evidence="9">
        <name>Mg(2+)</name>
        <dbReference type="ChEBI" id="CHEBI:18420"/>
    </cofactor>
    <cofactor evidence="9">
        <name>Mn(2+)</name>
        <dbReference type="ChEBI" id="CHEBI:29035"/>
    </cofactor>
</comment>
<dbReference type="InterPro" id="IPR002729">
    <property type="entry name" value="CRISPR-assoc_Cas1"/>
</dbReference>
<dbReference type="GO" id="GO:0004520">
    <property type="term" value="F:DNA endonuclease activity"/>
    <property type="evidence" value="ECO:0007669"/>
    <property type="project" value="InterPro"/>
</dbReference>
<comment type="function">
    <text evidence="9">CRISPR (clustered regularly interspaced short palindromic repeat), is an adaptive immune system that provides protection against mobile genetic elements (viruses, transposable elements and conjugative plasmids). CRISPR clusters contain spacers, sequences complementary to antecedent mobile elements, and target invading nucleic acids. CRISPR clusters are transcribed and processed into CRISPR RNA (crRNA). Acts as a dsDNA endonuclease. Involved in the integration of spacer DNA into the CRISPR cassette.</text>
</comment>
<evidence type="ECO:0000313" key="10">
    <source>
        <dbReference type="EMBL" id="EIJ32874.1"/>
    </source>
</evidence>
<keyword evidence="5 9" id="KW-0460">Magnesium</keyword>
<dbReference type="EMBL" id="JH651384">
    <property type="protein sequence ID" value="EIJ32874.1"/>
    <property type="molecule type" value="Genomic_DNA"/>
</dbReference>
<keyword evidence="7 9" id="KW-0238">DNA-binding</keyword>
<dbReference type="InterPro" id="IPR042206">
    <property type="entry name" value="CRISPR-assoc_Cas1_C"/>
</dbReference>
<dbReference type="InterPro" id="IPR042211">
    <property type="entry name" value="CRISPR-assoc_Cas1_N"/>
</dbReference>
<organism evidence="10 11">
    <name type="scientific">Thiothrix nivea (strain ATCC 35100 / DSM 5205 / JP2)</name>
    <dbReference type="NCBI Taxonomy" id="870187"/>
    <lineage>
        <taxon>Bacteria</taxon>
        <taxon>Pseudomonadati</taxon>
        <taxon>Pseudomonadota</taxon>
        <taxon>Gammaproteobacteria</taxon>
        <taxon>Thiotrichales</taxon>
        <taxon>Thiotrichaceae</taxon>
        <taxon>Thiothrix</taxon>
    </lineage>
</organism>
<keyword evidence="3 9" id="KW-0255">Endonuclease</keyword>
<evidence type="ECO:0000256" key="1">
    <source>
        <dbReference type="ARBA" id="ARBA00022722"/>
    </source>
</evidence>
<dbReference type="GO" id="GO:0016787">
    <property type="term" value="F:hydrolase activity"/>
    <property type="evidence" value="ECO:0007669"/>
    <property type="project" value="UniProtKB-KW"/>
</dbReference>
<keyword evidence="8 9" id="KW-0464">Manganese</keyword>
<dbReference type="RefSeq" id="WP_002706838.1">
    <property type="nucleotide sequence ID" value="NZ_JH651384.1"/>
</dbReference>
<reference evidence="11" key="1">
    <citation type="journal article" date="2011" name="Stand. Genomic Sci.">
        <title>Genome sequence of the filamentous, gliding Thiothrix nivea neotype strain (JP2(T)).</title>
        <authorList>
            <person name="Lapidus A."/>
            <person name="Nolan M."/>
            <person name="Lucas S."/>
            <person name="Glavina Del Rio T."/>
            <person name="Tice H."/>
            <person name="Cheng J.F."/>
            <person name="Tapia R."/>
            <person name="Han C."/>
            <person name="Goodwin L."/>
            <person name="Pitluck S."/>
            <person name="Liolios K."/>
            <person name="Pagani I."/>
            <person name="Ivanova N."/>
            <person name="Huntemann M."/>
            <person name="Mavromatis K."/>
            <person name="Mikhailova N."/>
            <person name="Pati A."/>
            <person name="Chen A."/>
            <person name="Palaniappan K."/>
            <person name="Land M."/>
            <person name="Brambilla E.M."/>
            <person name="Rohde M."/>
            <person name="Abt B."/>
            <person name="Verbarg S."/>
            <person name="Goker M."/>
            <person name="Bristow J."/>
            <person name="Eisen J.A."/>
            <person name="Markowitz V."/>
            <person name="Hugenholtz P."/>
            <person name="Kyrpides N.C."/>
            <person name="Klenk H.P."/>
            <person name="Woyke T."/>
        </authorList>
    </citation>
    <scope>NUCLEOTIDE SEQUENCE [LARGE SCALE GENOMIC DNA]</scope>
    <source>
        <strain evidence="11">ATCC 35100 / DSM 5205 / JP2</strain>
    </source>
</reference>
<feature type="binding site" evidence="9">
    <location>
        <position position="156"/>
    </location>
    <ligand>
        <name>Mn(2+)</name>
        <dbReference type="ChEBI" id="CHEBI:29035"/>
    </ligand>
</feature>
<dbReference type="EC" id="3.1.-.-" evidence="9"/>
<evidence type="ECO:0000256" key="3">
    <source>
        <dbReference type="ARBA" id="ARBA00022759"/>
    </source>
</evidence>
<comment type="similarity">
    <text evidence="9">Belongs to the CRISPR-associated endonuclease Cas1 family.</text>
</comment>
<dbReference type="GO" id="GO:0043571">
    <property type="term" value="P:maintenance of CRISPR repeat elements"/>
    <property type="evidence" value="ECO:0007669"/>
    <property type="project" value="UniProtKB-UniRule"/>
</dbReference>
<keyword evidence="4 9" id="KW-0378">Hydrolase</keyword>
<name>A0A656HAK0_THINJ</name>
<dbReference type="InterPro" id="IPR019858">
    <property type="entry name" value="CRISPR-assoc_Cas1_HMARI/TNEAP"/>
</dbReference>
<keyword evidence="11" id="KW-1185">Reference proteome</keyword>
<dbReference type="AlphaFoldDB" id="A0A656HAK0"/>
<proteinExistence type="inferred from homology"/>
<accession>A0A656HAK0</accession>
<evidence type="ECO:0000256" key="2">
    <source>
        <dbReference type="ARBA" id="ARBA00022723"/>
    </source>
</evidence>
<evidence type="ECO:0000256" key="6">
    <source>
        <dbReference type="ARBA" id="ARBA00023118"/>
    </source>
</evidence>
<feature type="binding site" evidence="9">
    <location>
        <position position="235"/>
    </location>
    <ligand>
        <name>Mn(2+)</name>
        <dbReference type="ChEBI" id="CHEBI:29035"/>
    </ligand>
</feature>
<keyword evidence="2 9" id="KW-0479">Metal-binding</keyword>
<evidence type="ECO:0000256" key="4">
    <source>
        <dbReference type="ARBA" id="ARBA00022801"/>
    </source>
</evidence>
<evidence type="ECO:0000256" key="7">
    <source>
        <dbReference type="ARBA" id="ARBA00023125"/>
    </source>
</evidence>
<evidence type="ECO:0000256" key="8">
    <source>
        <dbReference type="ARBA" id="ARBA00023211"/>
    </source>
</evidence>
<dbReference type="HAMAP" id="MF_01470">
    <property type="entry name" value="Cas1"/>
    <property type="match status" value="1"/>
</dbReference>
<dbReference type="Gene3D" id="3.100.10.20">
    <property type="entry name" value="CRISPR-associated endonuclease Cas1, N-terminal domain"/>
    <property type="match status" value="1"/>
</dbReference>
<feature type="binding site" evidence="9">
    <location>
        <position position="220"/>
    </location>
    <ligand>
        <name>Mn(2+)</name>
        <dbReference type="ChEBI" id="CHEBI:29035"/>
    </ligand>
</feature>
<dbReference type="Gene3D" id="1.20.120.920">
    <property type="entry name" value="CRISPR-associated endonuclease Cas1, C-terminal domain"/>
    <property type="match status" value="1"/>
</dbReference>
<evidence type="ECO:0000256" key="9">
    <source>
        <dbReference type="HAMAP-Rule" id="MF_01470"/>
    </source>
</evidence>
<gene>
    <name evidence="9" type="primary">cas1</name>
    <name evidence="10" type="ORF">Thini_0211</name>
</gene>
<dbReference type="PANTHER" id="PTHR43219:SF1">
    <property type="entry name" value="CRISPR-ASSOCIATED ENDONUCLEASE CAS1"/>
    <property type="match status" value="1"/>
</dbReference>
<dbReference type="OrthoDB" id="9803119at2"/>
<sequence>METLFVSKEAQLRQHENTLQIKVGDQKRSLPIEKLSHVVLLSESRLNSRLLGLCGKHGVRLSVFDYYGYFKGAFEPADKSPAGKVKLKQAELLLDDARRMAVAREIVRGASHNMLANLRYYQYRGNEGMKQPVADMQQLLASIPKAKDTNSLMGIEGQLHQYYYAAWPSIHPELGFGKRVRRPPNNPVNCLLSFLNQLVYTVVRHEISKTHLEETFSLLHAPGYGRASLSLDLAEPFKPVLTDMLIFRMVQRRMVDASWFEQHDQVCLLSETGRRQVAEQFSLRLEEQYQGRSFRNWIYHEALVLEREVLGMAEYESFKRRV</sequence>
<dbReference type="Proteomes" id="UP000005317">
    <property type="component" value="Unassembled WGS sequence"/>
</dbReference>
<keyword evidence="1 9" id="KW-0540">Nuclease</keyword>
<dbReference type="GO" id="GO:0046872">
    <property type="term" value="F:metal ion binding"/>
    <property type="evidence" value="ECO:0007669"/>
    <property type="project" value="UniProtKB-UniRule"/>
</dbReference>
<protein>
    <recommendedName>
        <fullName evidence="9">CRISPR-associated endonuclease Cas1</fullName>
        <ecNumber evidence="9">3.1.-.-</ecNumber>
    </recommendedName>
</protein>
<evidence type="ECO:0000256" key="5">
    <source>
        <dbReference type="ARBA" id="ARBA00022842"/>
    </source>
</evidence>
<evidence type="ECO:0000313" key="11">
    <source>
        <dbReference type="Proteomes" id="UP000005317"/>
    </source>
</evidence>